<reference evidence="1" key="1">
    <citation type="submission" date="2021-06" db="EMBL/GenBank/DDBJ databases">
        <authorList>
            <person name="Kallberg Y."/>
            <person name="Tangrot J."/>
            <person name="Rosling A."/>
        </authorList>
    </citation>
    <scope>NUCLEOTIDE SEQUENCE</scope>
    <source>
        <strain evidence="1">IA702</strain>
    </source>
</reference>
<dbReference type="Proteomes" id="UP000789572">
    <property type="component" value="Unassembled WGS sequence"/>
</dbReference>
<dbReference type="OrthoDB" id="2446982at2759"/>
<comment type="caution">
    <text evidence="1">The sequence shown here is derived from an EMBL/GenBank/DDBJ whole genome shotgun (WGS) entry which is preliminary data.</text>
</comment>
<evidence type="ECO:0000313" key="2">
    <source>
        <dbReference type="Proteomes" id="UP000789572"/>
    </source>
</evidence>
<dbReference type="EMBL" id="CAJVPJ010000094">
    <property type="protein sequence ID" value="CAG8476288.1"/>
    <property type="molecule type" value="Genomic_DNA"/>
</dbReference>
<gene>
    <name evidence="1" type="ORF">POCULU_LOCUS1304</name>
</gene>
<protein>
    <submittedName>
        <fullName evidence="1">1574_t:CDS:1</fullName>
    </submittedName>
</protein>
<accession>A0A9N8W3V1</accession>
<dbReference type="AlphaFoldDB" id="A0A9N8W3V1"/>
<proteinExistence type="predicted"/>
<name>A0A9N8W3V1_9GLOM</name>
<organism evidence="1 2">
    <name type="scientific">Paraglomus occultum</name>
    <dbReference type="NCBI Taxonomy" id="144539"/>
    <lineage>
        <taxon>Eukaryota</taxon>
        <taxon>Fungi</taxon>
        <taxon>Fungi incertae sedis</taxon>
        <taxon>Mucoromycota</taxon>
        <taxon>Glomeromycotina</taxon>
        <taxon>Glomeromycetes</taxon>
        <taxon>Paraglomerales</taxon>
        <taxon>Paraglomeraceae</taxon>
        <taxon>Paraglomus</taxon>
    </lineage>
</organism>
<keyword evidence="2" id="KW-1185">Reference proteome</keyword>
<evidence type="ECO:0000313" key="1">
    <source>
        <dbReference type="EMBL" id="CAG8476288.1"/>
    </source>
</evidence>
<sequence>MESEINYFRQENTRLMAQITGLEVENANVKVKHDEAMNEIICFLGKELRIDMRIACHHDS</sequence>